<evidence type="ECO:0000256" key="2">
    <source>
        <dbReference type="ARBA" id="ARBA00004430"/>
    </source>
</evidence>
<dbReference type="GO" id="GO:0042073">
    <property type="term" value="P:intraciliary transport"/>
    <property type="evidence" value="ECO:0007669"/>
    <property type="project" value="TreeGrafter"/>
</dbReference>
<feature type="domain" description="TRAF3-interacting protein 1 N-terminal" evidence="11">
    <location>
        <begin position="5"/>
        <end position="118"/>
    </location>
</feature>
<comment type="subcellular location">
    <subcellularLocation>
        <location evidence="2">Cytoplasm</location>
        <location evidence="2">Cytoskeleton</location>
        <location evidence="2">Cilium axoneme</location>
    </subcellularLocation>
    <subcellularLocation>
        <location evidence="1">Cytoplasm</location>
        <location evidence="1">Cytoskeleton</location>
        <location evidence="1">Cilium basal body</location>
    </subcellularLocation>
</comment>
<evidence type="ECO:0000313" key="12">
    <source>
        <dbReference type="EMBL" id="PNH08458.1"/>
    </source>
</evidence>
<dbReference type="GO" id="GO:0005930">
    <property type="term" value="C:axoneme"/>
    <property type="evidence" value="ECO:0007669"/>
    <property type="project" value="UniProtKB-SubCell"/>
</dbReference>
<keyword evidence="3" id="KW-0963">Cytoplasm</keyword>
<reference evidence="12 13" key="1">
    <citation type="journal article" date="2017" name="Mol. Biol. Evol.">
        <title>The 4-celled Tetrabaena socialis nuclear genome reveals the essential components for genetic control of cell number at the origin of multicellularity in the volvocine lineage.</title>
        <authorList>
            <person name="Featherston J."/>
            <person name="Arakaki Y."/>
            <person name="Hanschen E.R."/>
            <person name="Ferris P.J."/>
            <person name="Michod R.E."/>
            <person name="Olson B.J.S.C."/>
            <person name="Nozaki H."/>
            <person name="Durand P.M."/>
        </authorList>
    </citation>
    <scope>NUCLEOTIDE SEQUENCE [LARGE SCALE GENOMIC DNA]</scope>
    <source>
        <strain evidence="12 13">NIES-571</strain>
    </source>
</reference>
<feature type="compositionally biased region" description="Basic and acidic residues" evidence="10">
    <location>
        <begin position="298"/>
        <end position="310"/>
    </location>
</feature>
<evidence type="ECO:0000256" key="3">
    <source>
        <dbReference type="ARBA" id="ARBA00022490"/>
    </source>
</evidence>
<evidence type="ECO:0000256" key="4">
    <source>
        <dbReference type="ARBA" id="ARBA00022794"/>
    </source>
</evidence>
<organism evidence="12 13">
    <name type="scientific">Tetrabaena socialis</name>
    <dbReference type="NCBI Taxonomy" id="47790"/>
    <lineage>
        <taxon>Eukaryota</taxon>
        <taxon>Viridiplantae</taxon>
        <taxon>Chlorophyta</taxon>
        <taxon>core chlorophytes</taxon>
        <taxon>Chlorophyceae</taxon>
        <taxon>CS clade</taxon>
        <taxon>Chlamydomonadales</taxon>
        <taxon>Tetrabaenaceae</taxon>
        <taxon>Tetrabaena</taxon>
    </lineage>
</organism>
<dbReference type="GO" id="GO:0030992">
    <property type="term" value="C:intraciliary transport particle B"/>
    <property type="evidence" value="ECO:0007669"/>
    <property type="project" value="TreeGrafter"/>
</dbReference>
<dbReference type="FunFam" id="1.10.418.50:FF:000001">
    <property type="entry name" value="TRAF3-interacting protein 1 isoform X1"/>
    <property type="match status" value="1"/>
</dbReference>
<feature type="compositionally biased region" description="Low complexity" evidence="10">
    <location>
        <begin position="152"/>
        <end position="161"/>
    </location>
</feature>
<keyword evidence="7" id="KW-0966">Cell projection</keyword>
<evidence type="ECO:0000259" key="11">
    <source>
        <dbReference type="Pfam" id="PF10243"/>
    </source>
</evidence>
<dbReference type="Gene3D" id="1.10.418.50">
    <property type="entry name" value="Microtubule-binding protein MIP-T3"/>
    <property type="match status" value="1"/>
</dbReference>
<dbReference type="Pfam" id="PF10243">
    <property type="entry name" value="MIP-T3"/>
    <property type="match status" value="1"/>
</dbReference>
<evidence type="ECO:0000256" key="1">
    <source>
        <dbReference type="ARBA" id="ARBA00004120"/>
    </source>
</evidence>
<name>A0A2J8A7G5_9CHLO</name>
<keyword evidence="6" id="KW-0206">Cytoskeleton</keyword>
<evidence type="ECO:0000256" key="5">
    <source>
        <dbReference type="ARBA" id="ARBA00023054"/>
    </source>
</evidence>
<proteinExistence type="inferred from homology"/>
<sequence>MCDNWQQTIDALQGASPIFDKPKLSEKLLTKPPFRFLHDVVSAVQSGTGYAPGLFSGDELDGKAIQEKDAKVLYLKKIIDVVVLTVGQPCSARPNKIVAGLEPENTNVFLQMLAKACRKNNGADAVKKVLAALAAGGGKEPEPEAPARKPSKAAAAEPAAAPKDKEKARAEASPARKTRESSKEAEKPPSKSKSKPEEAPAKPPSKKKEKEEPPPPPPPAEKPRSRPPAPAPMPEEPPPPAEAPMRAASPGGDDPMKGAAAAPKFQRPTSARKAPPRLPQPQQPVLGAGIRPGTAQRRPNEAKPAAEAKMSKPVAVFSDKNKGDSDDEVEVVHEQTPILTGGANLTGEQGVLVKDILAAEKGFWMTEKRMYQDELAREVRLQGEAANIDAQLADMDGQIKQARDRIIGLKGCILRNDDALGKLLAMATTGR</sequence>
<feature type="region of interest" description="Disordered" evidence="10">
    <location>
        <begin position="137"/>
        <end position="310"/>
    </location>
</feature>
<feature type="compositionally biased region" description="Pro residues" evidence="10">
    <location>
        <begin position="214"/>
        <end position="242"/>
    </location>
</feature>
<dbReference type="PANTHER" id="PTHR31363">
    <property type="entry name" value="TRAF3-INTERACTING PROTEIN 1"/>
    <property type="match status" value="1"/>
</dbReference>
<evidence type="ECO:0000256" key="7">
    <source>
        <dbReference type="ARBA" id="ARBA00023273"/>
    </source>
</evidence>
<evidence type="ECO:0000256" key="10">
    <source>
        <dbReference type="SAM" id="MobiDB-lite"/>
    </source>
</evidence>
<dbReference type="GO" id="GO:0036064">
    <property type="term" value="C:ciliary basal body"/>
    <property type="evidence" value="ECO:0007669"/>
    <property type="project" value="TreeGrafter"/>
</dbReference>
<dbReference type="OrthoDB" id="10258914at2759"/>
<evidence type="ECO:0000256" key="9">
    <source>
        <dbReference type="ARBA" id="ARBA00070492"/>
    </source>
</evidence>
<dbReference type="InterPro" id="IPR018799">
    <property type="entry name" value="TRAF3IP1"/>
</dbReference>
<feature type="compositionally biased region" description="Basic and acidic residues" evidence="10">
    <location>
        <begin position="177"/>
        <end position="213"/>
    </location>
</feature>
<dbReference type="Proteomes" id="UP000236333">
    <property type="component" value="Unassembled WGS sequence"/>
</dbReference>
<dbReference type="InterPro" id="IPR042576">
    <property type="entry name" value="TRAF3IP1_N_sf"/>
</dbReference>
<dbReference type="GO" id="GO:0048731">
    <property type="term" value="P:system development"/>
    <property type="evidence" value="ECO:0007669"/>
    <property type="project" value="UniProtKB-ARBA"/>
</dbReference>
<keyword evidence="5" id="KW-0175">Coiled coil</keyword>
<evidence type="ECO:0000256" key="8">
    <source>
        <dbReference type="ARBA" id="ARBA00043971"/>
    </source>
</evidence>
<comment type="similarity">
    <text evidence="8">Belongs to the TRAF3IP1 family.</text>
</comment>
<dbReference type="GO" id="GO:0060271">
    <property type="term" value="P:cilium assembly"/>
    <property type="evidence" value="ECO:0007669"/>
    <property type="project" value="TreeGrafter"/>
</dbReference>
<gene>
    <name evidence="12" type="ORF">TSOC_004983</name>
</gene>
<evidence type="ECO:0000256" key="6">
    <source>
        <dbReference type="ARBA" id="ARBA00023212"/>
    </source>
</evidence>
<accession>A0A2J8A7G5</accession>
<dbReference type="GO" id="GO:0070507">
    <property type="term" value="P:regulation of microtubule cytoskeleton organization"/>
    <property type="evidence" value="ECO:0007669"/>
    <property type="project" value="TreeGrafter"/>
</dbReference>
<dbReference type="PANTHER" id="PTHR31363:SF0">
    <property type="entry name" value="TRAF3-INTERACTING PROTEIN 1"/>
    <property type="match status" value="1"/>
</dbReference>
<dbReference type="GO" id="GO:0008017">
    <property type="term" value="F:microtubule binding"/>
    <property type="evidence" value="ECO:0007669"/>
    <property type="project" value="InterPro"/>
</dbReference>
<keyword evidence="13" id="KW-1185">Reference proteome</keyword>
<comment type="caution">
    <text evidence="12">The sequence shown here is derived from an EMBL/GenBank/DDBJ whole genome shotgun (WGS) entry which is preliminary data.</text>
</comment>
<dbReference type="AlphaFoldDB" id="A0A2J8A7G5"/>
<dbReference type="InterPro" id="IPR040468">
    <property type="entry name" value="TRAF3IP1_N"/>
</dbReference>
<protein>
    <recommendedName>
        <fullName evidence="9">TRAF3-interacting protein 1</fullName>
    </recommendedName>
</protein>
<dbReference type="EMBL" id="PGGS01000129">
    <property type="protein sequence ID" value="PNH08458.1"/>
    <property type="molecule type" value="Genomic_DNA"/>
</dbReference>
<dbReference type="GO" id="GO:0048513">
    <property type="term" value="P:animal organ development"/>
    <property type="evidence" value="ECO:0007669"/>
    <property type="project" value="UniProtKB-ARBA"/>
</dbReference>
<evidence type="ECO:0000313" key="13">
    <source>
        <dbReference type="Proteomes" id="UP000236333"/>
    </source>
</evidence>
<keyword evidence="4" id="KW-0970">Cilium biogenesis/degradation</keyword>